<feature type="compositionally biased region" description="Low complexity" evidence="12">
    <location>
        <begin position="677"/>
        <end position="688"/>
    </location>
</feature>
<evidence type="ECO:0000256" key="9">
    <source>
        <dbReference type="ARBA" id="ARBA00023049"/>
    </source>
</evidence>
<feature type="compositionally biased region" description="Basic residues" evidence="12">
    <location>
        <begin position="700"/>
        <end position="713"/>
    </location>
</feature>
<feature type="compositionally biased region" description="Polar residues" evidence="12">
    <location>
        <begin position="1405"/>
        <end position="1422"/>
    </location>
</feature>
<dbReference type="InterPro" id="IPR050821">
    <property type="entry name" value="Cytosolic_carboxypeptidase"/>
</dbReference>
<dbReference type="InterPro" id="IPR000834">
    <property type="entry name" value="Peptidase_M14"/>
</dbReference>
<evidence type="ECO:0000256" key="6">
    <source>
        <dbReference type="ARBA" id="ARBA00022723"/>
    </source>
</evidence>
<evidence type="ECO:0000256" key="7">
    <source>
        <dbReference type="ARBA" id="ARBA00022801"/>
    </source>
</evidence>
<dbReference type="FunFam" id="3.40.630.10:FF:000011">
    <property type="entry name" value="cytosolic carboxypeptidase 2 isoform X1"/>
    <property type="match status" value="1"/>
</dbReference>
<feature type="compositionally biased region" description="Basic and acidic residues" evidence="12">
    <location>
        <begin position="1583"/>
        <end position="1601"/>
    </location>
</feature>
<dbReference type="Gene3D" id="3.40.630.10">
    <property type="entry name" value="Zn peptidases"/>
    <property type="match status" value="1"/>
</dbReference>
<evidence type="ECO:0000256" key="5">
    <source>
        <dbReference type="ARBA" id="ARBA00022670"/>
    </source>
</evidence>
<name>A0A6P4Z3P3_BRABE</name>
<dbReference type="GO" id="GO:0008270">
    <property type="term" value="F:zinc ion binding"/>
    <property type="evidence" value="ECO:0007669"/>
    <property type="project" value="InterPro"/>
</dbReference>
<organism evidence="14 15">
    <name type="scientific">Branchiostoma belcheri</name>
    <name type="common">Amphioxus</name>
    <dbReference type="NCBI Taxonomy" id="7741"/>
    <lineage>
        <taxon>Eukaryota</taxon>
        <taxon>Metazoa</taxon>
        <taxon>Chordata</taxon>
        <taxon>Cephalochordata</taxon>
        <taxon>Leptocardii</taxon>
        <taxon>Amphioxiformes</taxon>
        <taxon>Branchiostomatidae</taxon>
        <taxon>Branchiostoma</taxon>
    </lineage>
</organism>
<keyword evidence="9" id="KW-0482">Metalloprotease</keyword>
<feature type="compositionally biased region" description="Basic and acidic residues" evidence="12">
    <location>
        <begin position="1680"/>
        <end position="1699"/>
    </location>
</feature>
<dbReference type="SUPFAM" id="SSF53187">
    <property type="entry name" value="Zn-dependent exopeptidases"/>
    <property type="match status" value="1"/>
</dbReference>
<keyword evidence="4" id="KW-0121">Carboxypeptidase</keyword>
<feature type="compositionally biased region" description="Basic and acidic residues" evidence="12">
    <location>
        <begin position="1542"/>
        <end position="1572"/>
    </location>
</feature>
<keyword evidence="6" id="KW-0479">Metal-binding</keyword>
<comment type="subcellular location">
    <subcellularLocation>
        <location evidence="2">Cytoplasm</location>
        <location evidence="2">Cytosol</location>
    </subcellularLocation>
</comment>
<proteinExistence type="inferred from homology"/>
<accession>A0A6P4Z3P3</accession>
<keyword evidence="8" id="KW-0862">Zinc</keyword>
<feature type="compositionally biased region" description="Acidic residues" evidence="12">
    <location>
        <begin position="664"/>
        <end position="676"/>
    </location>
</feature>
<dbReference type="OrthoDB" id="10253041at2759"/>
<gene>
    <name evidence="15" type="primary">LOC109475086</name>
</gene>
<evidence type="ECO:0000256" key="1">
    <source>
        <dbReference type="ARBA" id="ARBA00001947"/>
    </source>
</evidence>
<keyword evidence="5" id="KW-0645">Protease</keyword>
<dbReference type="GeneID" id="109475086"/>
<feature type="compositionally biased region" description="Basic and acidic residues" evidence="12">
    <location>
        <begin position="714"/>
        <end position="769"/>
    </location>
</feature>
<evidence type="ECO:0000256" key="10">
    <source>
        <dbReference type="ARBA" id="ARBA00029302"/>
    </source>
</evidence>
<keyword evidence="7" id="KW-0378">Hydrolase</keyword>
<dbReference type="Pfam" id="PF00246">
    <property type="entry name" value="Peptidase_M14"/>
    <property type="match status" value="1"/>
</dbReference>
<dbReference type="PANTHER" id="PTHR12756">
    <property type="entry name" value="CYTOSOLIC CARBOXYPEPTIDASE"/>
    <property type="match status" value="1"/>
</dbReference>
<feature type="region of interest" description="Disordered" evidence="12">
    <location>
        <begin position="1730"/>
        <end position="1785"/>
    </location>
</feature>
<dbReference type="GO" id="GO:0005829">
    <property type="term" value="C:cytosol"/>
    <property type="evidence" value="ECO:0007669"/>
    <property type="project" value="UniProtKB-SubCell"/>
</dbReference>
<keyword evidence="14" id="KW-1185">Reference proteome</keyword>
<dbReference type="Proteomes" id="UP000515135">
    <property type="component" value="Unplaced"/>
</dbReference>
<dbReference type="InterPro" id="IPR040626">
    <property type="entry name" value="Pepdidase_M14_N"/>
</dbReference>
<comment type="cofactor">
    <cofactor evidence="1">
        <name>Zn(2+)</name>
        <dbReference type="ChEBI" id="CHEBI:29105"/>
    </cofactor>
</comment>
<dbReference type="GO" id="GO:0004181">
    <property type="term" value="F:metallocarboxypeptidase activity"/>
    <property type="evidence" value="ECO:0007669"/>
    <property type="project" value="InterPro"/>
</dbReference>
<evidence type="ECO:0000313" key="15">
    <source>
        <dbReference type="RefSeq" id="XP_019631188.1"/>
    </source>
</evidence>
<dbReference type="CDD" id="cd06907">
    <property type="entry name" value="M14_AGBL2-3_like"/>
    <property type="match status" value="1"/>
</dbReference>
<dbReference type="Gene3D" id="2.60.40.3120">
    <property type="match status" value="1"/>
</dbReference>
<feature type="region of interest" description="Disordered" evidence="12">
    <location>
        <begin position="1354"/>
        <end position="1716"/>
    </location>
</feature>
<feature type="region of interest" description="Disordered" evidence="12">
    <location>
        <begin position="1250"/>
        <end position="1311"/>
    </location>
</feature>
<feature type="region of interest" description="Disordered" evidence="12">
    <location>
        <begin position="1094"/>
        <end position="1145"/>
    </location>
</feature>
<feature type="compositionally biased region" description="Polar residues" evidence="12">
    <location>
        <begin position="1646"/>
        <end position="1659"/>
    </location>
</feature>
<dbReference type="RefSeq" id="XP_019631188.1">
    <property type="nucleotide sequence ID" value="XM_019775629.1"/>
</dbReference>
<feature type="domain" description="Peptidase M14" evidence="13">
    <location>
        <begin position="354"/>
        <end position="625"/>
    </location>
</feature>
<evidence type="ECO:0000259" key="13">
    <source>
        <dbReference type="PROSITE" id="PS52035"/>
    </source>
</evidence>
<dbReference type="Pfam" id="PF18027">
    <property type="entry name" value="Pepdidase_M14_N"/>
    <property type="match status" value="1"/>
</dbReference>
<evidence type="ECO:0000256" key="12">
    <source>
        <dbReference type="SAM" id="MobiDB-lite"/>
    </source>
</evidence>
<sequence>MSFSLKPDPEFEFGVNSYDAFMKKHLQHYGYYTGRNEGYRSSFSAFEQWQRTRGYRGGYSDHDAMDVDEEDEYENHALVKTVKRSNSVDNRLCEDLLRKTTQIVFHYQHGKRVPKLREPRNLYALTKELGPQQAPRFPAEMPVLKMRMKHIEWTPPFREPFYVQTNQEKTPMVRGIEGEGRVVYFCETLREAYFMRSRVGGSRGPLKDITVKLKDENDKTLMFESRFESGNLMKAVQVGEFDYELYLRQDLYTDKHTQWYYFRVQNARKGHTYRFTIVNLLKGGSLYNMGLKPLMYSEHDAQTKKTGWLRVGDNIKYYKNNVRINLRSDKCYYSLTWTCTFPNDNDSYFFSHCYPYTYSDLQDYLLKMANDPVRSKYCRQRVLCRTLAGNLVYVLTITNPSKNPEDSKVKKAVVLSARVHPGETNASWMMKGFLDYLSGSSADAKLLRDTFIFKIVPMLNPDGVIVGNYRCSLAGRDLNRNYKSVLKESFPSVWHTKMMVRRLCEEREVIVYCDLHGHSRKQNVFIYGCENRYDPEKRLKERVFPLMMQKNAGEKFSYNGCKFKVQKSKEGTGRIVMWHTGIMNAYTMEATFAGSTRGKMKGYHFNAADFEAMGYHFCDTLLDYCDPDRSKANQVLQELQDKLRQEILRRIEMSGKAPPVGDPLDMEAEFGSDLESDTSGSDSSVDDGLPVHLLAIAPKLNRKKKLRSRKERNKNRNKDIKTKPTKSEDNKEQSEEKKKPKPQSADKQRPIRTQHSDVHSARKRRDDRSNNGIPVFADERVELRSARKTAHTECTCQTSAKIPYAMKQVSQVDLPGELLNQVMVISLQKSKTDYLEAITQAYLRSGVMLSNEQAKEVPHFRYASGQKHLIEGLCPQHDQNFAANYVANHLSDNYSGSQPPSRTHQLSFKLVESMSLDKQTLQRGCQRKLQEYLAWKRRNSLPSPLGSPKPREMSDKPTITINSVGVVVEAGVPFQVMSRSRDSEISLAARRALPGIEKAVCVETARSGEDTERPDYGIANDTDLSDLELPQQDLGEARFGTKGLDHTVLSAGLKRLVAKPVQWKKPSSSYRVPTPYNVSPTAVKQSVFGFPGESAVDEGPPLWKNPADHDGGTEGKCRRADASEAVSREVSSRGRASQSKSVRMTNAVIAFPSRDMSREPKEPGSVKAENKTVQCDMKEQNTEETVEDLEEPVTLKQAVFMLPLPTARTDEDRTSPWCGEEPVEPMEIEKRHKEDPNKRLMSQKHLVELSAKVQRQHEQSIQAQRDRRTQRAQSPIKQHPSPFDEGHSKAASRIGSSIEREPKSRVGSATIVSVQSRAPTVQSRVSSGVTRVAERIGSATYSIPKGSQVFTGAQIVPRARNAEESSDSSDTHIKSFKAEIASSQPPPSGVAQSHYTPPSKAWKSKQYTVPSSTAITEVTRQGTPAAYPARAPDKDPVTMTTVPGFASIPVKKVVPKDMKPEPKPLPTKPPARPAANSPDPNSALANIGDLRKSLIEPPDRVKVSPEKSQDRPRRDTYVRELHARHPDPDNPATNQEAEEGEEIARTGEKSPDLDPAHPSLEWRHRDPRHRPGPEFIPVAMEKISMKDLEMAPRNAAPRERPSTQQYVPQQYSMERPQGQPREENPKVHSYGTGGKLVGPFSREKQPTVSASKQLTSSFQDIVCRRDREGAGAADDTDEPQDSRENSGSSHEGRRQETSIERASTVPVRQSEPNIYYGRLASPSRTWRMPTMFDHLQPGSSHPSMVSLSIGQMPHSRGEKDHRSSGFLGQRKLYPPLLRYKQSKRK</sequence>
<dbReference type="PROSITE" id="PS52035">
    <property type="entry name" value="PEPTIDASE_M14"/>
    <property type="match status" value="1"/>
</dbReference>
<comment type="catalytic activity">
    <reaction evidence="10">
        <text>(L-glutamyl)(n+1)-gamma-L-glutamyl-L-glutamyl-[protein] + H2O = (L-glutamyl)(n)-gamma-L-glutamyl-L-glutamyl-[protein] + L-glutamate</text>
        <dbReference type="Rhea" id="RHEA:60004"/>
        <dbReference type="Rhea" id="RHEA-COMP:15519"/>
        <dbReference type="Rhea" id="RHEA-COMP:15675"/>
        <dbReference type="ChEBI" id="CHEBI:15377"/>
        <dbReference type="ChEBI" id="CHEBI:29985"/>
        <dbReference type="ChEBI" id="CHEBI:143623"/>
    </reaction>
    <physiologicalReaction direction="left-to-right" evidence="10">
        <dbReference type="Rhea" id="RHEA:60005"/>
    </physiologicalReaction>
</comment>
<protein>
    <submittedName>
        <fullName evidence="15">Uncharacterized protein LOC109475086</fullName>
    </submittedName>
</protein>
<dbReference type="PANTHER" id="PTHR12756:SF45">
    <property type="entry name" value="CYTOSOLIC CARBOXYPEPTIDASE NNA1"/>
    <property type="match status" value="1"/>
</dbReference>
<feature type="region of interest" description="Disordered" evidence="12">
    <location>
        <begin position="654"/>
        <end position="779"/>
    </location>
</feature>
<evidence type="ECO:0000256" key="11">
    <source>
        <dbReference type="PROSITE-ProRule" id="PRU01379"/>
    </source>
</evidence>
<evidence type="ECO:0000256" key="4">
    <source>
        <dbReference type="ARBA" id="ARBA00022645"/>
    </source>
</evidence>
<feature type="compositionally biased region" description="Pro residues" evidence="12">
    <location>
        <begin position="1463"/>
        <end position="1472"/>
    </location>
</feature>
<reference evidence="15" key="1">
    <citation type="submission" date="2025-08" db="UniProtKB">
        <authorList>
            <consortium name="RefSeq"/>
        </authorList>
    </citation>
    <scope>IDENTIFICATION</scope>
    <source>
        <tissue evidence="15">Gonad</tissue>
    </source>
</reference>
<evidence type="ECO:0000313" key="14">
    <source>
        <dbReference type="Proteomes" id="UP000515135"/>
    </source>
</evidence>
<feature type="compositionally biased region" description="Basic and acidic residues" evidence="12">
    <location>
        <begin position="1106"/>
        <end position="1132"/>
    </location>
</feature>
<dbReference type="KEGG" id="bbel:109475086"/>
<evidence type="ECO:0000256" key="8">
    <source>
        <dbReference type="ARBA" id="ARBA00022833"/>
    </source>
</evidence>
<feature type="compositionally biased region" description="Polar residues" evidence="12">
    <location>
        <begin position="1602"/>
        <end position="1612"/>
    </location>
</feature>
<feature type="compositionally biased region" description="Polar residues" evidence="12">
    <location>
        <begin position="1737"/>
        <end position="1749"/>
    </location>
</feature>
<dbReference type="GO" id="GO:0006508">
    <property type="term" value="P:proteolysis"/>
    <property type="evidence" value="ECO:0007669"/>
    <property type="project" value="UniProtKB-KW"/>
</dbReference>
<evidence type="ECO:0000256" key="3">
    <source>
        <dbReference type="ARBA" id="ARBA00005988"/>
    </source>
</evidence>
<comment type="similarity">
    <text evidence="3 11">Belongs to the peptidase M14 family.</text>
</comment>
<evidence type="ECO:0000256" key="2">
    <source>
        <dbReference type="ARBA" id="ARBA00004514"/>
    </source>
</evidence>
<feature type="active site" description="Proton donor/acceptor" evidence="11">
    <location>
        <position position="589"/>
    </location>
</feature>
<feature type="compositionally biased region" description="Basic and acidic residues" evidence="12">
    <location>
        <begin position="1489"/>
        <end position="1528"/>
    </location>
</feature>
<feature type="compositionally biased region" description="Polar residues" evidence="12">
    <location>
        <begin position="1134"/>
        <end position="1144"/>
    </location>
</feature>